<organism evidence="3 4">
    <name type="scientific">Paenibacillus swuensis</name>
    <dbReference type="NCBI Taxonomy" id="1178515"/>
    <lineage>
        <taxon>Bacteria</taxon>
        <taxon>Bacillati</taxon>
        <taxon>Bacillota</taxon>
        <taxon>Bacilli</taxon>
        <taxon>Bacillales</taxon>
        <taxon>Paenibacillaceae</taxon>
        <taxon>Paenibacillus</taxon>
    </lineage>
</organism>
<dbReference type="Gene3D" id="3.40.50.2000">
    <property type="entry name" value="Glycogen Phosphorylase B"/>
    <property type="match status" value="2"/>
</dbReference>
<proteinExistence type="predicted"/>
<dbReference type="AlphaFoldDB" id="A0A172TGB2"/>
<feature type="domain" description="Glycosyltransferase subfamily 4-like N-terminal" evidence="2">
    <location>
        <begin position="29"/>
        <end position="176"/>
    </location>
</feature>
<sequence length="389" mass="44168">MGIAEGCIPKVAVVTPGTFPVPSPRSSSVERVVENVTHYLTGQAALWIFGKAEPGLPVAEMREGMMYFRYPGGDKHRYLHLVSRKISELAPNLIQIENRPRSVTFFKKRHPSIPVWLSLHSITYLTKPHIGASELRKHLMKADRIIVNSYFLRNYVVRRYPILNSKVEVNHLGVDETQFICRWTPEGEALRQQRLEELGLTGRKIILYAGRLIPIKGVHHLLPILSTLRGREPDTLLIIVGSAFYGSHRTTAYVRKLFKAAARLSRHVKFIPFVPYDQMQAWFQIADVVVVPSSRNEAFGLVNVEAMAAGVPVVATRSGGMGEIVEEGMTGYLVRPDRIQADMLDRLLRLLGDPELRRQLGEASKVRAERHFTWRGTAERLLRMYRAYL</sequence>
<dbReference type="PANTHER" id="PTHR45947">
    <property type="entry name" value="SULFOQUINOVOSYL TRANSFERASE SQD2"/>
    <property type="match status" value="1"/>
</dbReference>
<dbReference type="OrthoDB" id="139410at2"/>
<dbReference type="Proteomes" id="UP000076927">
    <property type="component" value="Chromosome"/>
</dbReference>
<dbReference type="RefSeq" id="WP_068605539.1">
    <property type="nucleotide sequence ID" value="NZ_CP011388.1"/>
</dbReference>
<dbReference type="GO" id="GO:0016757">
    <property type="term" value="F:glycosyltransferase activity"/>
    <property type="evidence" value="ECO:0007669"/>
    <property type="project" value="InterPro"/>
</dbReference>
<evidence type="ECO:0000259" key="2">
    <source>
        <dbReference type="Pfam" id="PF13439"/>
    </source>
</evidence>
<dbReference type="PANTHER" id="PTHR45947:SF3">
    <property type="entry name" value="SULFOQUINOVOSYL TRANSFERASE SQD2"/>
    <property type="match status" value="1"/>
</dbReference>
<keyword evidence="4" id="KW-1185">Reference proteome</keyword>
<dbReference type="SUPFAM" id="SSF53756">
    <property type="entry name" value="UDP-Glycosyltransferase/glycogen phosphorylase"/>
    <property type="match status" value="1"/>
</dbReference>
<name>A0A172TGB2_9BACL</name>
<dbReference type="InterPro" id="IPR050194">
    <property type="entry name" value="Glycosyltransferase_grp1"/>
</dbReference>
<dbReference type="Pfam" id="PF00534">
    <property type="entry name" value="Glycos_transf_1"/>
    <property type="match status" value="1"/>
</dbReference>
<dbReference type="InterPro" id="IPR028098">
    <property type="entry name" value="Glyco_trans_4-like_N"/>
</dbReference>
<feature type="domain" description="Glycosyl transferase family 1" evidence="1">
    <location>
        <begin position="201"/>
        <end position="365"/>
    </location>
</feature>
<dbReference type="STRING" id="1178515.SY83_07225"/>
<evidence type="ECO:0000313" key="3">
    <source>
        <dbReference type="EMBL" id="ANE46105.1"/>
    </source>
</evidence>
<evidence type="ECO:0000313" key="4">
    <source>
        <dbReference type="Proteomes" id="UP000076927"/>
    </source>
</evidence>
<dbReference type="PATRIC" id="fig|1178515.4.peg.1442"/>
<dbReference type="EMBL" id="CP011388">
    <property type="protein sequence ID" value="ANE46105.1"/>
    <property type="molecule type" value="Genomic_DNA"/>
</dbReference>
<evidence type="ECO:0000259" key="1">
    <source>
        <dbReference type="Pfam" id="PF00534"/>
    </source>
</evidence>
<accession>A0A172TGB2</accession>
<dbReference type="InterPro" id="IPR001296">
    <property type="entry name" value="Glyco_trans_1"/>
</dbReference>
<gene>
    <name evidence="3" type="ORF">SY83_07225</name>
</gene>
<reference evidence="3 4" key="1">
    <citation type="submission" date="2015-01" db="EMBL/GenBank/DDBJ databases">
        <title>Paenibacillus swuensis/DY6/whole genome sequencing.</title>
        <authorList>
            <person name="Kim M.K."/>
            <person name="Srinivasan S."/>
            <person name="Lee J.-J."/>
        </authorList>
    </citation>
    <scope>NUCLEOTIDE SEQUENCE [LARGE SCALE GENOMIC DNA]</scope>
    <source>
        <strain evidence="3 4">DY6</strain>
    </source>
</reference>
<dbReference type="Pfam" id="PF13439">
    <property type="entry name" value="Glyco_transf_4"/>
    <property type="match status" value="1"/>
</dbReference>
<protein>
    <recommendedName>
        <fullName evidence="5">Glycosyl transferase family 1</fullName>
    </recommendedName>
</protein>
<evidence type="ECO:0008006" key="5">
    <source>
        <dbReference type="Google" id="ProtNLM"/>
    </source>
</evidence>
<dbReference type="KEGG" id="pswu:SY83_07225"/>
<dbReference type="CDD" id="cd03801">
    <property type="entry name" value="GT4_PimA-like"/>
    <property type="match status" value="1"/>
</dbReference>